<feature type="region of interest" description="Disordered" evidence="1">
    <location>
        <begin position="526"/>
        <end position="623"/>
    </location>
</feature>
<proteinExistence type="predicted"/>
<feature type="region of interest" description="Disordered" evidence="1">
    <location>
        <begin position="471"/>
        <end position="492"/>
    </location>
</feature>
<keyword evidence="3" id="KW-1185">Reference proteome</keyword>
<evidence type="ECO:0000256" key="1">
    <source>
        <dbReference type="SAM" id="MobiDB-lite"/>
    </source>
</evidence>
<feature type="region of interest" description="Disordered" evidence="1">
    <location>
        <begin position="60"/>
        <end position="97"/>
    </location>
</feature>
<comment type="caution">
    <text evidence="2">The sequence shown here is derived from an EMBL/GenBank/DDBJ whole genome shotgun (WGS) entry which is preliminary data.</text>
</comment>
<feature type="compositionally biased region" description="Basic and acidic residues" evidence="1">
    <location>
        <begin position="476"/>
        <end position="486"/>
    </location>
</feature>
<feature type="region of interest" description="Disordered" evidence="1">
    <location>
        <begin position="411"/>
        <end position="451"/>
    </location>
</feature>
<feature type="region of interest" description="Disordered" evidence="1">
    <location>
        <begin position="216"/>
        <end position="241"/>
    </location>
</feature>
<organism evidence="2 3">
    <name type="scientific">Clavelina lepadiformis</name>
    <name type="common">Light-bulb sea squirt</name>
    <name type="synonym">Ascidia lepadiformis</name>
    <dbReference type="NCBI Taxonomy" id="159417"/>
    <lineage>
        <taxon>Eukaryota</taxon>
        <taxon>Metazoa</taxon>
        <taxon>Chordata</taxon>
        <taxon>Tunicata</taxon>
        <taxon>Ascidiacea</taxon>
        <taxon>Aplousobranchia</taxon>
        <taxon>Clavelinidae</taxon>
        <taxon>Clavelina</taxon>
    </lineage>
</organism>
<reference evidence="2 3" key="1">
    <citation type="submission" date="2024-02" db="EMBL/GenBank/DDBJ databases">
        <authorList>
            <person name="Daric V."/>
            <person name="Darras S."/>
        </authorList>
    </citation>
    <scope>NUCLEOTIDE SEQUENCE [LARGE SCALE GENOMIC DNA]</scope>
</reference>
<evidence type="ECO:0008006" key="4">
    <source>
        <dbReference type="Google" id="ProtNLM"/>
    </source>
</evidence>
<feature type="region of interest" description="Disordered" evidence="1">
    <location>
        <begin position="680"/>
        <end position="707"/>
    </location>
</feature>
<gene>
    <name evidence="2" type="ORF">CVLEPA_LOCUS3764</name>
</gene>
<dbReference type="Proteomes" id="UP001642483">
    <property type="component" value="Unassembled WGS sequence"/>
</dbReference>
<evidence type="ECO:0000313" key="3">
    <source>
        <dbReference type="Proteomes" id="UP001642483"/>
    </source>
</evidence>
<sequence length="707" mass="80524">MGMESVKEKIAAVRAFVSNYSNDEIVLVLQNHDYNIDKTISAFVQGEAADILTEWKHAGTTKSSKAKKKKKRAQKKRQKQTETLEKPADDFLKSSATVEDGSLQKTSKLSTELNSQITLDDSNCNSTVTSSQAAILLKHMLTNPLESHTNIGLIGSSVEHTTMNPEEKTKTPLQANLSVSIDKHLDEEKLNSDKLYMSGHRSETSERVVKMKTRNIKQKTKDQLSAASRKNLTSPQSMKQVECSQQNTTLVNKKSIEKASKDLQRCVVSFGRYKTLLNEEINDSYRRIKKTFEELLGVLNDREVTLICRLDEMKEEAFALFAKREARASELKKQTDRVETMSKQEVAELRNNIKHFVAERKYDEELGRTTRFTFDKNVITNVIPKFGQICAVKNSYSAGPRERVKSISVDMPCNLKPDMPKDQTSDFTAGDTLDSTDTPEPSASIQQQVSPFVREEGDIVSREVITPVHNPLHPTDWADHTDHHPLPEIPASWNEDSFSDIKAKDKMHLPDKLDTSREKAQSLCDGQYEKDKNIMPSPLRIPSVRSNRSQRRHTTPRPDSTDQKGEHQKQFYKTHQRSFVRECSENGYRNNSRGRRGYRGAPTGAFRNGPNGRYRDNKTFPSRDFIQPSYVFDDYDSSRPQRNRRKNDLQNRFYQDLNRQKSNSSTIIDDKCVGNRHQLAAQDGNPKINNFLKGESNGLAKNENPQD</sequence>
<dbReference type="EMBL" id="CAWYQH010000002">
    <property type="protein sequence ID" value="CAK8674044.1"/>
    <property type="molecule type" value="Genomic_DNA"/>
</dbReference>
<accession>A0ABP0F6I0</accession>
<dbReference type="PANTHER" id="PTHR15623:SF11">
    <property type="entry name" value="SPERMATOGENESIS-ASSOCIATED SERINE-RICH PROTEIN 2"/>
    <property type="match status" value="1"/>
</dbReference>
<dbReference type="InterPro" id="IPR009816">
    <property type="entry name" value="SPATS2-like"/>
</dbReference>
<dbReference type="Pfam" id="PF07139">
    <property type="entry name" value="SPATS2-like"/>
    <property type="match status" value="1"/>
</dbReference>
<feature type="compositionally biased region" description="Basic residues" evidence="1">
    <location>
        <begin position="64"/>
        <end position="78"/>
    </location>
</feature>
<name>A0ABP0F6I0_CLALP</name>
<dbReference type="PANTHER" id="PTHR15623">
    <property type="entry name" value="SPERMATOGENESIS-ASSOCIATED SERINE-RICH PROTEIN 2-RELATED"/>
    <property type="match status" value="1"/>
</dbReference>
<feature type="compositionally biased region" description="Polar residues" evidence="1">
    <location>
        <begin position="433"/>
        <end position="450"/>
    </location>
</feature>
<evidence type="ECO:0000313" key="2">
    <source>
        <dbReference type="EMBL" id="CAK8674044.1"/>
    </source>
</evidence>
<protein>
    <recommendedName>
        <fullName evidence="4">Spermatogenesis-associated serine-rich protein 2</fullName>
    </recommendedName>
</protein>
<feature type="compositionally biased region" description="Polar residues" evidence="1">
    <location>
        <begin position="223"/>
        <end position="241"/>
    </location>
</feature>
<feature type="compositionally biased region" description="Basic and acidic residues" evidence="1">
    <location>
        <begin position="79"/>
        <end position="92"/>
    </location>
</feature>
<feature type="compositionally biased region" description="Basic and acidic residues" evidence="1">
    <location>
        <begin position="559"/>
        <end position="569"/>
    </location>
</feature>